<dbReference type="SUPFAM" id="SSF54495">
    <property type="entry name" value="UBC-like"/>
    <property type="match status" value="1"/>
</dbReference>
<keyword evidence="3" id="KW-1185">Reference proteome</keyword>
<organism evidence="1">
    <name type="scientific">Cladocopium goreaui</name>
    <dbReference type="NCBI Taxonomy" id="2562237"/>
    <lineage>
        <taxon>Eukaryota</taxon>
        <taxon>Sar</taxon>
        <taxon>Alveolata</taxon>
        <taxon>Dinophyceae</taxon>
        <taxon>Suessiales</taxon>
        <taxon>Symbiodiniaceae</taxon>
        <taxon>Cladocopium</taxon>
    </lineage>
</organism>
<accession>A0A9P1DDG5</accession>
<dbReference type="InterPro" id="IPR016135">
    <property type="entry name" value="UBQ-conjugating_enzyme/RWD"/>
</dbReference>
<evidence type="ECO:0000313" key="3">
    <source>
        <dbReference type="Proteomes" id="UP001152797"/>
    </source>
</evidence>
<reference evidence="1" key="1">
    <citation type="submission" date="2022-10" db="EMBL/GenBank/DDBJ databases">
        <authorList>
            <person name="Chen Y."/>
            <person name="Dougan E. K."/>
            <person name="Chan C."/>
            <person name="Rhodes N."/>
            <person name="Thang M."/>
        </authorList>
    </citation>
    <scope>NUCLEOTIDE SEQUENCE</scope>
</reference>
<evidence type="ECO:0000313" key="1">
    <source>
        <dbReference type="EMBL" id="CAI4007427.1"/>
    </source>
</evidence>
<dbReference type="AlphaFoldDB" id="A0A9P1DDG5"/>
<evidence type="ECO:0000313" key="2">
    <source>
        <dbReference type="EMBL" id="CAL4794739.1"/>
    </source>
</evidence>
<dbReference type="Gene3D" id="3.10.110.10">
    <property type="entry name" value="Ubiquitin Conjugating Enzyme"/>
    <property type="match status" value="1"/>
</dbReference>
<protein>
    <submittedName>
        <fullName evidence="1">Uncharacterized protein</fullName>
    </submittedName>
</protein>
<name>A0A9P1DDG5_9DINO</name>
<reference evidence="2 3" key="2">
    <citation type="submission" date="2024-05" db="EMBL/GenBank/DDBJ databases">
        <authorList>
            <person name="Chen Y."/>
            <person name="Shah S."/>
            <person name="Dougan E. K."/>
            <person name="Thang M."/>
            <person name="Chan C."/>
        </authorList>
    </citation>
    <scope>NUCLEOTIDE SEQUENCE [LARGE SCALE GENOMIC DNA]</scope>
</reference>
<dbReference type="OrthoDB" id="109543at2759"/>
<dbReference type="EMBL" id="CAMXCT020004046">
    <property type="protein sequence ID" value="CAL1160802.1"/>
    <property type="molecule type" value="Genomic_DNA"/>
</dbReference>
<gene>
    <name evidence="1" type="ORF">C1SCF055_LOCUS32985</name>
</gene>
<dbReference type="Proteomes" id="UP001152797">
    <property type="component" value="Unassembled WGS sequence"/>
</dbReference>
<dbReference type="EMBL" id="CAMXCT030004046">
    <property type="protein sequence ID" value="CAL4794739.1"/>
    <property type="molecule type" value="Genomic_DNA"/>
</dbReference>
<sequence length="83" mass="9296">MMEWEVDMVFPGDSPLQKSLDSLAESMFDETLKKLTLSVRFPVEYPLSPPEVWLRRPRLQHSPDAGAVTFGGRVCNSSGQVSL</sequence>
<comment type="caution">
    <text evidence="1">The sequence shown here is derived from an EMBL/GenBank/DDBJ whole genome shotgun (WGS) entry which is preliminary data.</text>
</comment>
<proteinExistence type="predicted"/>
<dbReference type="EMBL" id="CAMXCT010004046">
    <property type="protein sequence ID" value="CAI4007427.1"/>
    <property type="molecule type" value="Genomic_DNA"/>
</dbReference>